<dbReference type="Proteomes" id="UP000481861">
    <property type="component" value="Unassembled WGS sequence"/>
</dbReference>
<dbReference type="SMART" id="SM00317">
    <property type="entry name" value="SET"/>
    <property type="match status" value="1"/>
</dbReference>
<keyword evidence="2" id="KW-0812">Transmembrane</keyword>
<dbReference type="EMBL" id="JAADJZ010000002">
    <property type="protein sequence ID" value="KAF2877283.1"/>
    <property type="molecule type" value="Genomic_DNA"/>
</dbReference>
<dbReference type="InterPro" id="IPR001214">
    <property type="entry name" value="SET_dom"/>
</dbReference>
<feature type="region of interest" description="Disordered" evidence="1">
    <location>
        <begin position="300"/>
        <end position="319"/>
    </location>
</feature>
<accession>A0A7C8MJR3</accession>
<feature type="transmembrane region" description="Helical" evidence="2">
    <location>
        <begin position="77"/>
        <end position="95"/>
    </location>
</feature>
<keyword evidence="2" id="KW-1133">Transmembrane helix</keyword>
<dbReference type="PROSITE" id="PS50280">
    <property type="entry name" value="SET"/>
    <property type="match status" value="1"/>
</dbReference>
<dbReference type="Gene3D" id="2.170.270.10">
    <property type="entry name" value="SET domain"/>
    <property type="match status" value="1"/>
</dbReference>
<dbReference type="SUPFAM" id="SSF82199">
    <property type="entry name" value="SET domain"/>
    <property type="match status" value="1"/>
</dbReference>
<feature type="region of interest" description="Disordered" evidence="1">
    <location>
        <begin position="252"/>
        <end position="278"/>
    </location>
</feature>
<dbReference type="PANTHER" id="PTHR47332:SF6">
    <property type="entry name" value="SET DOMAIN-CONTAINING PROTEIN"/>
    <property type="match status" value="1"/>
</dbReference>
<keyword evidence="2" id="KW-0472">Membrane</keyword>
<evidence type="ECO:0000313" key="4">
    <source>
        <dbReference type="EMBL" id="KAF2877283.1"/>
    </source>
</evidence>
<dbReference type="Pfam" id="PF00856">
    <property type="entry name" value="SET"/>
    <property type="match status" value="1"/>
</dbReference>
<dbReference type="InterPro" id="IPR049326">
    <property type="entry name" value="Rhodopsin_dom_fungi"/>
</dbReference>
<dbReference type="CDD" id="cd20071">
    <property type="entry name" value="SET_SMYD"/>
    <property type="match status" value="1"/>
</dbReference>
<evidence type="ECO:0000256" key="1">
    <source>
        <dbReference type="SAM" id="MobiDB-lite"/>
    </source>
</evidence>
<gene>
    <name evidence="4" type="ORF">BDV95DRAFT_589883</name>
</gene>
<evidence type="ECO:0000256" key="2">
    <source>
        <dbReference type="SAM" id="Phobius"/>
    </source>
</evidence>
<evidence type="ECO:0000259" key="3">
    <source>
        <dbReference type="PROSITE" id="PS50280"/>
    </source>
</evidence>
<dbReference type="InterPro" id="IPR053185">
    <property type="entry name" value="SET_domain_protein"/>
</dbReference>
<feature type="transmembrane region" description="Helical" evidence="2">
    <location>
        <begin position="6"/>
        <end position="25"/>
    </location>
</feature>
<keyword evidence="5" id="KW-1185">Reference proteome</keyword>
<evidence type="ECO:0000313" key="5">
    <source>
        <dbReference type="Proteomes" id="UP000481861"/>
    </source>
</evidence>
<feature type="transmembrane region" description="Helical" evidence="2">
    <location>
        <begin position="107"/>
        <end position="126"/>
    </location>
</feature>
<feature type="domain" description="SET" evidence="3">
    <location>
        <begin position="424"/>
        <end position="573"/>
    </location>
</feature>
<reference evidence="4 5" key="1">
    <citation type="submission" date="2020-01" db="EMBL/GenBank/DDBJ databases">
        <authorList>
            <consortium name="DOE Joint Genome Institute"/>
            <person name="Haridas S."/>
            <person name="Albert R."/>
            <person name="Binder M."/>
            <person name="Bloem J."/>
            <person name="Labutti K."/>
            <person name="Salamov A."/>
            <person name="Andreopoulos B."/>
            <person name="Baker S.E."/>
            <person name="Barry K."/>
            <person name="Bills G."/>
            <person name="Bluhm B.H."/>
            <person name="Cannon C."/>
            <person name="Castanera R."/>
            <person name="Culley D.E."/>
            <person name="Daum C."/>
            <person name="Ezra D."/>
            <person name="Gonzalez J.B."/>
            <person name="Henrissat B."/>
            <person name="Kuo A."/>
            <person name="Liang C."/>
            <person name="Lipzen A."/>
            <person name="Lutzoni F."/>
            <person name="Magnuson J."/>
            <person name="Mondo S."/>
            <person name="Nolan M."/>
            <person name="Ohm R."/>
            <person name="Pangilinan J."/>
            <person name="Park H.-J.H."/>
            <person name="Ramirez L."/>
            <person name="Alfaro M."/>
            <person name="Sun H."/>
            <person name="Tritt A."/>
            <person name="Yoshinaga Y."/>
            <person name="Zwiers L.-H.L."/>
            <person name="Turgeon B.G."/>
            <person name="Goodwin S.B."/>
            <person name="Spatafora J.W."/>
            <person name="Crous P.W."/>
            <person name="Grigoriev I.V."/>
        </authorList>
    </citation>
    <scope>NUCLEOTIDE SEQUENCE [LARGE SCALE GENOMIC DNA]</scope>
    <source>
        <strain evidence="4 5">CBS 611.86</strain>
    </source>
</reference>
<sequence>MRAVIAGLSIITGITTVALCARLYIHWSRFSRLYWDDLLVVIAWALSIPLTMIAVLGQSPESTLHGQLFFSRPVAQAFFYTSLWSIKFAFLVFFRRLGFCIFYRLRIYWKCTLVFTLLTYVILWAINPYKCWAEKGILGCTAGPTYKNMAITTISIATVFDVLTDLLIMAIPLSTTSKLRLSRRNKFILYTLFSLVLITTAVSIARMVMTISALSSGDKSYAQRLRVLTQVEVSTAIIVACVCSFRTIFTDGPGSQSASSNKRSYSSQPKRGTPQGGSSEGILLSDLQYLSPEALKVPERAHGDSSRLLDKSPKDDHQQAWHLATRANRAPRDQSKPQHPFLQDVFTCPKEDVENTTQPQEQRSLWSHTPFCTGKRFFKYCAHTTSSARSPTSHGLSIIALPPAAAAVAHIFHAANDTPTDASHAYTIRDIPNKGKGLVASRPIARGSTLLLDSPRLIASQQFPTHVTQSGGHSLFSHAVAQLPAADRALVLSLDQSLGGSAIEDVMKTNAFVCNFADSGVGDTYMCLFPGVARINHACRPNAHARFLPRSLRMQVRATADITAGEEITISYGSIELPYAERQTLYREGWGFECGCALCISGAESIARSDARRGRFKELRDAVGGLTAQTFDAQRVVEWEEEILGISQEEGFEGLVAEDLERLAYVATGLGRRDEARRWAGRAGENLLFWKVVEGEEPGAQVRRVEGLLRELG</sequence>
<feature type="transmembrane region" description="Helical" evidence="2">
    <location>
        <begin position="187"/>
        <end position="209"/>
    </location>
</feature>
<dbReference type="AlphaFoldDB" id="A0A7C8MJR3"/>
<organism evidence="4 5">
    <name type="scientific">Massariosphaeria phaeospora</name>
    <dbReference type="NCBI Taxonomy" id="100035"/>
    <lineage>
        <taxon>Eukaryota</taxon>
        <taxon>Fungi</taxon>
        <taxon>Dikarya</taxon>
        <taxon>Ascomycota</taxon>
        <taxon>Pezizomycotina</taxon>
        <taxon>Dothideomycetes</taxon>
        <taxon>Pleosporomycetidae</taxon>
        <taxon>Pleosporales</taxon>
        <taxon>Pleosporales incertae sedis</taxon>
        <taxon>Massariosphaeria</taxon>
    </lineage>
</organism>
<dbReference type="InterPro" id="IPR046341">
    <property type="entry name" value="SET_dom_sf"/>
</dbReference>
<protein>
    <recommendedName>
        <fullName evidence="3">SET domain-containing protein</fullName>
    </recommendedName>
</protein>
<dbReference type="PANTHER" id="PTHR47332">
    <property type="entry name" value="SET DOMAIN-CONTAINING PROTEIN 5"/>
    <property type="match status" value="1"/>
</dbReference>
<proteinExistence type="predicted"/>
<name>A0A7C8MJR3_9PLEO</name>
<feature type="transmembrane region" description="Helical" evidence="2">
    <location>
        <begin position="154"/>
        <end position="175"/>
    </location>
</feature>
<comment type="caution">
    <text evidence="4">The sequence shown here is derived from an EMBL/GenBank/DDBJ whole genome shotgun (WGS) entry which is preliminary data.</text>
</comment>
<dbReference type="OrthoDB" id="265717at2759"/>
<dbReference type="Pfam" id="PF20684">
    <property type="entry name" value="Fung_rhodopsin"/>
    <property type="match status" value="1"/>
</dbReference>
<feature type="transmembrane region" description="Helical" evidence="2">
    <location>
        <begin position="37"/>
        <end position="57"/>
    </location>
</feature>
<feature type="compositionally biased region" description="Polar residues" evidence="1">
    <location>
        <begin position="253"/>
        <end position="270"/>
    </location>
</feature>